<dbReference type="RefSeq" id="WP_139192447.1">
    <property type="nucleotide sequence ID" value="NZ_MBFA02000020.1"/>
</dbReference>
<accession>A0ABD6HGN0</accession>
<dbReference type="EMBL" id="MBFA02000020">
    <property type="protein sequence ID" value="MUP12747.1"/>
    <property type="molecule type" value="Genomic_DNA"/>
</dbReference>
<dbReference type="AlphaFoldDB" id="A0ABD6HGN0"/>
<protein>
    <recommendedName>
        <fullName evidence="6">Helix-turn-helix domain-containing protein</fullName>
    </recommendedName>
</protein>
<evidence type="ECO:0000313" key="5">
    <source>
        <dbReference type="Proteomes" id="UP000179536"/>
    </source>
</evidence>
<organism evidence="3 5">
    <name type="scientific">Agrobacterium vitis</name>
    <name type="common">Rhizobium vitis</name>
    <dbReference type="NCBI Taxonomy" id="373"/>
    <lineage>
        <taxon>Bacteria</taxon>
        <taxon>Pseudomonadati</taxon>
        <taxon>Pseudomonadota</taxon>
        <taxon>Alphaproteobacteria</taxon>
        <taxon>Hyphomicrobiales</taxon>
        <taxon>Rhizobiaceae</taxon>
        <taxon>Rhizobium/Agrobacterium group</taxon>
        <taxon>Agrobacterium</taxon>
    </lineage>
</organism>
<reference evidence="4 5" key="1">
    <citation type="submission" date="2019-11" db="EMBL/GenBank/DDBJ databases">
        <title>Whole-genome sequencing of Allorhizobium vitis.</title>
        <authorList>
            <person name="Gan H.M."/>
            <person name="Savka M.A."/>
        </authorList>
    </citation>
    <scope>NUCLEOTIDE SEQUENCE [LARGE SCALE GENOMIC DNA]</scope>
    <source>
        <strain evidence="3 5">RF2/1</strain>
        <strain evidence="2 4">T1/7</strain>
    </source>
</reference>
<feature type="region of interest" description="Disordered" evidence="1">
    <location>
        <begin position="62"/>
        <end position="87"/>
    </location>
</feature>
<sequence>MTSTIPISNALLRIVSERNPQNIALARAYEAGVMPTHPASQQAIRPNVLSCMQRLVGRKWQRSPDRAASVARKRKLGGSSGMPDTIRHHYTEGERAVLTVIAGEVKHHGLCDLALDRIAAVAGVSRTTVQNAIREARALGHLSVEGRPRKGQKSLTNLVRIVSAEWMNWLKLGPSLARQIGFKDFHPTKTQDKIGSLSQGKSLPKNAYRDHCLGLGESNPIAGSNELRGRGWTCRDRRHQRRADHPADCP</sequence>
<keyword evidence="4" id="KW-1185">Reference proteome</keyword>
<evidence type="ECO:0000313" key="4">
    <source>
        <dbReference type="Proteomes" id="UP000179454"/>
    </source>
</evidence>
<evidence type="ECO:0000313" key="2">
    <source>
        <dbReference type="EMBL" id="MUO40714.1"/>
    </source>
</evidence>
<gene>
    <name evidence="3" type="ORF">BBK91_023065</name>
    <name evidence="2" type="ORF">BBL17_002715</name>
</gene>
<name>A0ABD6HGN0_AGRVI</name>
<dbReference type="EMBL" id="MBFE02000002">
    <property type="protein sequence ID" value="MUO40714.1"/>
    <property type="molecule type" value="Genomic_DNA"/>
</dbReference>
<proteinExistence type="predicted"/>
<evidence type="ECO:0000256" key="1">
    <source>
        <dbReference type="SAM" id="MobiDB-lite"/>
    </source>
</evidence>
<comment type="caution">
    <text evidence="3">The sequence shown here is derived from an EMBL/GenBank/DDBJ whole genome shotgun (WGS) entry which is preliminary data.</text>
</comment>
<evidence type="ECO:0000313" key="3">
    <source>
        <dbReference type="EMBL" id="MUP12747.1"/>
    </source>
</evidence>
<dbReference type="Proteomes" id="UP000179536">
    <property type="component" value="Unassembled WGS sequence"/>
</dbReference>
<evidence type="ECO:0008006" key="6">
    <source>
        <dbReference type="Google" id="ProtNLM"/>
    </source>
</evidence>
<dbReference type="Proteomes" id="UP000179454">
    <property type="component" value="Unassembled WGS sequence"/>
</dbReference>